<dbReference type="Pfam" id="PF07302">
    <property type="entry name" value="AroM"/>
    <property type="match status" value="1"/>
</dbReference>
<organism evidence="1 2">
    <name type="scientific">Acidovorax bellezanensis</name>
    <dbReference type="NCBI Taxonomy" id="2976702"/>
    <lineage>
        <taxon>Bacteria</taxon>
        <taxon>Pseudomonadati</taxon>
        <taxon>Pseudomonadota</taxon>
        <taxon>Betaproteobacteria</taxon>
        <taxon>Burkholderiales</taxon>
        <taxon>Comamonadaceae</taxon>
        <taxon>Acidovorax</taxon>
    </lineage>
</organism>
<proteinExistence type="predicted"/>
<dbReference type="Proteomes" id="UP001525968">
    <property type="component" value="Unassembled WGS sequence"/>
</dbReference>
<sequence length="225" mass="23922">MARRIAFFTIGESPRSDVVPEMALCLGQDVQIDEFGALDGLDAEQRAALAPKPGAHRFATRLRSGAQIELDHVATEARLAALMQQADDQGYDALVPLCTGTLIPRMRSLVVEPQQVVDHHIAALSAHCRTLGLIVPLATQVETFHLAQPVACAVQTVHASPYESNPQAAAAALDAAGRQLAGCDLIVMHCMGYSQAMRARVALASGRPTLLSNRMVADALAQLLA</sequence>
<dbReference type="EMBL" id="JAODYH010000003">
    <property type="protein sequence ID" value="MCT9809863.1"/>
    <property type="molecule type" value="Genomic_DNA"/>
</dbReference>
<evidence type="ECO:0000313" key="1">
    <source>
        <dbReference type="EMBL" id="MCT9809863.1"/>
    </source>
</evidence>
<name>A0ABT2PHD8_9BURK</name>
<keyword evidence="2" id="KW-1185">Reference proteome</keyword>
<comment type="caution">
    <text evidence="1">The sequence shown here is derived from an EMBL/GenBank/DDBJ whole genome shotgun (WGS) entry which is preliminary data.</text>
</comment>
<gene>
    <name evidence="1" type="ORF">N0K08_04405</name>
</gene>
<dbReference type="RefSeq" id="WP_261498832.1">
    <property type="nucleotide sequence ID" value="NZ_JAODYH010000003.1"/>
</dbReference>
<accession>A0ABT2PHD8</accession>
<reference evidence="1 2" key="1">
    <citation type="submission" date="2022-09" db="EMBL/GenBank/DDBJ databases">
        <title>Draft genome of isolate Be4.</title>
        <authorList>
            <person name="Sanchez-Castro I."/>
            <person name="Martinez-Rodriguez P."/>
            <person name="Descostes M."/>
            <person name="Merroun M."/>
        </authorList>
    </citation>
    <scope>NUCLEOTIDE SEQUENCE [LARGE SCALE GENOMIC DNA]</scope>
    <source>
        <strain evidence="1 2">Be4</strain>
    </source>
</reference>
<protein>
    <submittedName>
        <fullName evidence="1">AroM family protein</fullName>
    </submittedName>
</protein>
<dbReference type="InterPro" id="IPR010843">
    <property type="entry name" value="Uncharacterised_AroM"/>
</dbReference>
<evidence type="ECO:0000313" key="2">
    <source>
        <dbReference type="Proteomes" id="UP001525968"/>
    </source>
</evidence>